<evidence type="ECO:0000313" key="2">
    <source>
        <dbReference type="Proteomes" id="UP001497700"/>
    </source>
</evidence>
<reference evidence="1 2" key="1">
    <citation type="journal article" date="2022" name="New Phytol.">
        <title>Ecological generalism drives hyperdiversity of secondary metabolite gene clusters in xylarialean endophytes.</title>
        <authorList>
            <person name="Franco M.E.E."/>
            <person name="Wisecaver J.H."/>
            <person name="Arnold A.E."/>
            <person name="Ju Y.M."/>
            <person name="Slot J.C."/>
            <person name="Ahrendt S."/>
            <person name="Moore L.P."/>
            <person name="Eastman K.E."/>
            <person name="Scott K."/>
            <person name="Konkel Z."/>
            <person name="Mondo S.J."/>
            <person name="Kuo A."/>
            <person name="Hayes R.D."/>
            <person name="Haridas S."/>
            <person name="Andreopoulos B."/>
            <person name="Riley R."/>
            <person name="LaButti K."/>
            <person name="Pangilinan J."/>
            <person name="Lipzen A."/>
            <person name="Amirebrahimi M."/>
            <person name="Yan J."/>
            <person name="Adam C."/>
            <person name="Keymanesh K."/>
            <person name="Ng V."/>
            <person name="Louie K."/>
            <person name="Northen T."/>
            <person name="Drula E."/>
            <person name="Henrissat B."/>
            <person name="Hsieh H.M."/>
            <person name="Youens-Clark K."/>
            <person name="Lutzoni F."/>
            <person name="Miadlikowska J."/>
            <person name="Eastwood D.C."/>
            <person name="Hamelin R.C."/>
            <person name="Grigoriev I.V."/>
            <person name="U'Ren J.M."/>
        </authorList>
    </citation>
    <scope>NUCLEOTIDE SEQUENCE [LARGE SCALE GENOMIC DNA]</scope>
    <source>
        <strain evidence="1 2">CBS 119005</strain>
    </source>
</reference>
<accession>A0ACB9YQ20</accession>
<evidence type="ECO:0000313" key="1">
    <source>
        <dbReference type="EMBL" id="KAI4861058.1"/>
    </source>
</evidence>
<proteinExistence type="predicted"/>
<sequence>MDSILARADAVREAVASVSTCTPIISASLKELLQTNDINHDTPKPVSKPRTNRATRVPSRTITLSEAQRVREEEGPWTAREKALLATQVINASLKALGEAAKTSSTPSSDARELSKNEPAKPAARKVLRRSISSPAEPLQPRSLNRVSTCPIVPKASRPPSSSGASSTGCLATIECARTAFSALCSLQVSKPLGLPEFQLENGMSSFVNKLIGLNHFEQAARELRILKGRLERMNEDQNGKTAAARARAESNTILRKVSELLDFPKITASGPLLGLIISTQLQALRIILGLKKPSHLEGILPLLREGCPSSPMNLLLMSLKDEHSDQTKCAKQLENLSQILFSLPPSIAPKDDDFATEPMLSPSPEVALEIQALGFAIRLQSWSVSGHRGDVDKDILFPLSKCLAAFARRSPSGKFSVAFSSFSLVWKRVEKLGLRPKESLQSPLATIYQVLATTSRESGNVNEAKKWLGKLKFMANPSEDSAARCCSIAAQLLALSLKQSPQFDENLLKEVMDGIKGSFSGKSVEVDELLASVYLLRKSVMDLIMGKEEGTTSISSATRELFETFIFQLPRFALRWLGKPPGSTKGTKECLRFEQRRGLLSTYLPHMLDSALMVTKLLLDSDRLAWDVMDSTLQDSLAILENIGDLARSGTKANPSASYYVKISHFYYQQHLVLRKSDSKATEVTSLKALRKSIESVKNRSEAEQTRSQLLVKWEKFAELCRATGRLEDALDALRSIRDHLVRQGLVSTITTSLATEPWCAAWQQNPEIELLSRTVCSLAKLDRKHNDWTWLLDGSNKATALEHDLYAIISKDHKYRYESDLSSPTVKALLEVHSIERHPVRRLRTLLQLLAINMDARDGLASLRTEAEAALNGIAEDSLAGDAGLVRYIPHLRALAACMFGLVDSDISSLKIKAALSGWKHMISTCQSAEQLSAYIDSPSQLLTNLRSLADFARIKGFESLHTEILELSMNLSKLTADCNPEVLVTQSIALCIQHLSHGWSSKAKKLLVDNQDLISRPEITKELAVNFHLSAAEYHLSLGVLDKAEQHLCDARDAELALVGKPGARKGNASNRRIATAYAYFLFSTLALERGDCYHALRFAKTAVRKVFLDWSKLDEMRCAADTSMDDLSQSETSEKDTSLHGSCMGKPDFSRPSTGPEFWALAYPLFRFLSQLSSTYAHVGMYQETLYYAEQAQKVARSMESATCVSQSLAWLAWVWLMAGKPEKAMELAAETKTIALTLEPTYQNAKMLCQLSSVCGEINDTEAQVDLLSKAESMLKVLNGEVQSTSTSLPHDLEFGMAELSIKEKPTVKVAVRRTAAVKTTRATSKTAPKKAAPKRANPPVETTVQTRTEETHLSFLRALILQNQSTRLISEHDWTAAVTTLRTAYELSKLPADVSQACFLMGVALIGQSLEQMGHDAVFSVIQDSTLSFPSVAGSFKERERLSLTKTTAPRNRRGVAKSAQNTKSFFDKLREAQGHLLAAHSIASLNGDGALIHRIATVLQNVVILLANTNMSKPAASHPSHATSSVELARNLIWRREGKALHLEATKEKSDWPTFTKNPETRRTSLGLTLDMDCFQRDFVDIIPTSWNVLSVSLSDNENDLCITKLQAGQGPFGIRLPLERAGSKEVDNEVFSFQQGRAELLEIIQVANRTCHDARDMSQKGAKSKWWAEREELDERLKNLMDSIEQTWLGGFKGIFSQHPRRADLLTKFQKSFQGILDKHLPSRNVRGRRGKAAAPATKVSLDPRIYDLFIGLGDPAAHDEGVDEPLTDLLYFVVDILQFHGETNAYDEVDFDAMVVETYGALHSYYVGAKGIRDTDDGGVHTILILDNSLHAFPWESLPCLQGLAVSRVPSLACLRRLIQEIKPADGVIVDKDNDELNGPDAQWDSQRDGHYVSINSGTYILNPSSDLKNTQATFGRALSSLPPAWDGIAMREPSEPEFERALAERDLLLYFGHGSGAQYVRGRTVRKMDKCRAVALLMGCSSASLADVGRFECHGPVWNYMLAGSPAVVGTLWDVTDRDIDRFAGRVFEEWGLMPRGTFAEDASSPSSSNAKGKKVAARGESNGSGSSSRGGSGDRKKTTAATVGDAAGAGQTSLVEAVAKARDACRFRYLTAAAVCVYGIPVYINHQ</sequence>
<protein>
    <submittedName>
        <fullName evidence="1">Peptidase family C50-domain-containing protein</fullName>
    </submittedName>
</protein>
<dbReference type="Proteomes" id="UP001497700">
    <property type="component" value="Unassembled WGS sequence"/>
</dbReference>
<organism evidence="1 2">
    <name type="scientific">Hypoxylon rubiginosum</name>
    <dbReference type="NCBI Taxonomy" id="110542"/>
    <lineage>
        <taxon>Eukaryota</taxon>
        <taxon>Fungi</taxon>
        <taxon>Dikarya</taxon>
        <taxon>Ascomycota</taxon>
        <taxon>Pezizomycotina</taxon>
        <taxon>Sordariomycetes</taxon>
        <taxon>Xylariomycetidae</taxon>
        <taxon>Xylariales</taxon>
        <taxon>Hypoxylaceae</taxon>
        <taxon>Hypoxylon</taxon>
    </lineage>
</organism>
<comment type="caution">
    <text evidence="1">The sequence shown here is derived from an EMBL/GenBank/DDBJ whole genome shotgun (WGS) entry which is preliminary data.</text>
</comment>
<dbReference type="EMBL" id="MU393563">
    <property type="protein sequence ID" value="KAI4861058.1"/>
    <property type="molecule type" value="Genomic_DNA"/>
</dbReference>
<gene>
    <name evidence="1" type="ORF">F4820DRAFT_434847</name>
</gene>
<keyword evidence="2" id="KW-1185">Reference proteome</keyword>
<name>A0ACB9YQ20_9PEZI</name>